<sequence length="407" mass="46648">MNTFFTLTLLCLLAISTKLVAQDITIGSRVSITSEILKEERPLLIYLPPSYYSNKDQQYPVLYILDGDYNFQYVTGLIELQSNISENIPEMIVVGISGKGTKTYRKNCKPNIQGAKDIGNADETLQFIKSELTPYIHSNYKAADYKILAGHSIGGLFVINSALVQPDLFNHYIAISPALWWSDKAIQKRAKDIFKKNTSYSSDVYVSLADEKGMEVASFLKHTNDGFKFKQFEEENHNSVGEPTYKWALKAIFKTWKTEQPFFDSSESFITHYNKVKSHYNTTFNIPNGVLGYTHYKLKSKEAEIKKIQEFVSESYPASLPYFNTLIAANYLEYKAYEKAETLLTETLKQYPNSFEVLQKLSEVNKELNKLPEAKTHIETAIRSAKEQQARQWQINELLEAKEMLQN</sequence>
<evidence type="ECO:0000313" key="4">
    <source>
        <dbReference type="EMBL" id="SDF00671.1"/>
    </source>
</evidence>
<evidence type="ECO:0000313" key="5">
    <source>
        <dbReference type="Proteomes" id="UP000199321"/>
    </source>
</evidence>
<keyword evidence="2" id="KW-0378">Hydrolase</keyword>
<dbReference type="InterPro" id="IPR000801">
    <property type="entry name" value="Esterase-like"/>
</dbReference>
<proteinExistence type="inferred from homology"/>
<evidence type="ECO:0000256" key="2">
    <source>
        <dbReference type="ARBA" id="ARBA00022801"/>
    </source>
</evidence>
<dbReference type="SUPFAM" id="SSF53474">
    <property type="entry name" value="alpha/beta-Hydrolases"/>
    <property type="match status" value="1"/>
</dbReference>
<dbReference type="Gene3D" id="3.40.50.1820">
    <property type="entry name" value="alpha/beta hydrolase"/>
    <property type="match status" value="1"/>
</dbReference>
<evidence type="ECO:0000256" key="1">
    <source>
        <dbReference type="ARBA" id="ARBA00005622"/>
    </source>
</evidence>
<dbReference type="Pfam" id="PF00756">
    <property type="entry name" value="Esterase"/>
    <property type="match status" value="1"/>
</dbReference>
<protein>
    <submittedName>
        <fullName evidence="4">Uncharacterized protein</fullName>
    </submittedName>
</protein>
<keyword evidence="5" id="KW-1185">Reference proteome</keyword>
<dbReference type="OrthoDB" id="9784036at2"/>
<dbReference type="Gene3D" id="1.25.40.10">
    <property type="entry name" value="Tetratricopeptide repeat domain"/>
    <property type="match status" value="1"/>
</dbReference>
<name>A0A1G7HJX1_9FLAO</name>
<dbReference type="InterPro" id="IPR052558">
    <property type="entry name" value="Siderophore_Hydrolase_D"/>
</dbReference>
<dbReference type="PANTHER" id="PTHR40841:SF2">
    <property type="entry name" value="SIDEROPHORE-DEGRADING ESTERASE (EUROFUNG)"/>
    <property type="match status" value="1"/>
</dbReference>
<feature type="chain" id="PRO_5011660711" evidence="3">
    <location>
        <begin position="22"/>
        <end position="407"/>
    </location>
</feature>
<gene>
    <name evidence="4" type="ORF">SAMN05421855_104135</name>
</gene>
<dbReference type="STRING" id="227084.SAMN05421855_104135"/>
<dbReference type="RefSeq" id="WP_093144793.1">
    <property type="nucleotide sequence ID" value="NZ_FNBA01000004.1"/>
</dbReference>
<feature type="signal peptide" evidence="3">
    <location>
        <begin position="1"/>
        <end position="21"/>
    </location>
</feature>
<comment type="similarity">
    <text evidence="1">Belongs to the esterase D family.</text>
</comment>
<dbReference type="AlphaFoldDB" id="A0A1G7HJX1"/>
<dbReference type="InterPro" id="IPR029058">
    <property type="entry name" value="AB_hydrolase_fold"/>
</dbReference>
<dbReference type="EMBL" id="FNBA01000004">
    <property type="protein sequence ID" value="SDF00671.1"/>
    <property type="molecule type" value="Genomic_DNA"/>
</dbReference>
<dbReference type="PANTHER" id="PTHR40841">
    <property type="entry name" value="SIDEROPHORE TRIACETYLFUSARININE C ESTERASE"/>
    <property type="match status" value="1"/>
</dbReference>
<accession>A0A1G7HJX1</accession>
<evidence type="ECO:0000256" key="3">
    <source>
        <dbReference type="SAM" id="SignalP"/>
    </source>
</evidence>
<keyword evidence="3" id="KW-0732">Signal</keyword>
<organism evidence="4 5">
    <name type="scientific">Ulvibacter litoralis</name>
    <dbReference type="NCBI Taxonomy" id="227084"/>
    <lineage>
        <taxon>Bacteria</taxon>
        <taxon>Pseudomonadati</taxon>
        <taxon>Bacteroidota</taxon>
        <taxon>Flavobacteriia</taxon>
        <taxon>Flavobacteriales</taxon>
        <taxon>Flavobacteriaceae</taxon>
        <taxon>Ulvibacter</taxon>
    </lineage>
</organism>
<reference evidence="4 5" key="1">
    <citation type="submission" date="2016-10" db="EMBL/GenBank/DDBJ databases">
        <authorList>
            <person name="de Groot N.N."/>
        </authorList>
    </citation>
    <scope>NUCLEOTIDE SEQUENCE [LARGE SCALE GENOMIC DNA]</scope>
    <source>
        <strain evidence="4 5">DSM 16195</strain>
    </source>
</reference>
<dbReference type="InterPro" id="IPR011990">
    <property type="entry name" value="TPR-like_helical_dom_sf"/>
</dbReference>
<dbReference type="SUPFAM" id="SSF48452">
    <property type="entry name" value="TPR-like"/>
    <property type="match status" value="1"/>
</dbReference>
<dbReference type="Proteomes" id="UP000199321">
    <property type="component" value="Unassembled WGS sequence"/>
</dbReference>
<dbReference type="GO" id="GO:0016788">
    <property type="term" value="F:hydrolase activity, acting on ester bonds"/>
    <property type="evidence" value="ECO:0007669"/>
    <property type="project" value="TreeGrafter"/>
</dbReference>